<protein>
    <recommendedName>
        <fullName evidence="1">Serine hydrolase domain-containing protein</fullName>
    </recommendedName>
</protein>
<accession>A0ABR4AYW3</accession>
<dbReference type="InterPro" id="IPR005645">
    <property type="entry name" value="FSH-like_dom"/>
</dbReference>
<dbReference type="Gene3D" id="3.40.50.1820">
    <property type="entry name" value="alpha/beta hydrolase"/>
    <property type="match status" value="1"/>
</dbReference>
<dbReference type="Proteomes" id="UP001590951">
    <property type="component" value="Unassembled WGS sequence"/>
</dbReference>
<dbReference type="InterPro" id="IPR029058">
    <property type="entry name" value="AB_hydrolase_fold"/>
</dbReference>
<dbReference type="EMBL" id="JBHFEH010000046">
    <property type="protein sequence ID" value="KAL2050490.1"/>
    <property type="molecule type" value="Genomic_DNA"/>
</dbReference>
<comment type="caution">
    <text evidence="2">The sequence shown here is derived from an EMBL/GenBank/DDBJ whole genome shotgun (WGS) entry which is preliminary data.</text>
</comment>
<name>A0ABR4AYW3_9LECA</name>
<gene>
    <name evidence="2" type="ORF">ABVK25_009159</name>
</gene>
<proteinExistence type="predicted"/>
<dbReference type="Pfam" id="PF03959">
    <property type="entry name" value="FSH1"/>
    <property type="match status" value="1"/>
</dbReference>
<reference evidence="2 3" key="1">
    <citation type="submission" date="2024-09" db="EMBL/GenBank/DDBJ databases">
        <title>Rethinking Asexuality: The Enigmatic Case of Functional Sexual Genes in Lepraria (Stereocaulaceae).</title>
        <authorList>
            <person name="Doellman M."/>
            <person name="Sun Y."/>
            <person name="Barcenas-Pena A."/>
            <person name="Lumbsch H.T."/>
            <person name="Grewe F."/>
        </authorList>
    </citation>
    <scope>NUCLEOTIDE SEQUENCE [LARGE SCALE GENOMIC DNA]</scope>
    <source>
        <strain evidence="2 3">Grewe 0041</strain>
    </source>
</reference>
<evidence type="ECO:0000313" key="2">
    <source>
        <dbReference type="EMBL" id="KAL2050490.1"/>
    </source>
</evidence>
<evidence type="ECO:0000313" key="3">
    <source>
        <dbReference type="Proteomes" id="UP001590951"/>
    </source>
</evidence>
<feature type="domain" description="Serine hydrolase" evidence="1">
    <location>
        <begin position="2"/>
        <end position="65"/>
    </location>
</feature>
<evidence type="ECO:0000259" key="1">
    <source>
        <dbReference type="Pfam" id="PF03959"/>
    </source>
</evidence>
<keyword evidence="3" id="KW-1185">Reference proteome</keyword>
<organism evidence="2 3">
    <name type="scientific">Lepraria finkii</name>
    <dbReference type="NCBI Taxonomy" id="1340010"/>
    <lineage>
        <taxon>Eukaryota</taxon>
        <taxon>Fungi</taxon>
        <taxon>Dikarya</taxon>
        <taxon>Ascomycota</taxon>
        <taxon>Pezizomycotina</taxon>
        <taxon>Lecanoromycetes</taxon>
        <taxon>OSLEUM clade</taxon>
        <taxon>Lecanoromycetidae</taxon>
        <taxon>Lecanorales</taxon>
        <taxon>Lecanorineae</taxon>
        <taxon>Stereocaulaceae</taxon>
        <taxon>Lepraria</taxon>
    </lineage>
</organism>
<sequence>MKFLCLPGAFTSAETFKIQLQPLVKALQQGGDDITFHFTQGPIPAPPPPEFQTFFGNPPHWRFIALEGESSMEALDKHRNFCAQEDPEESVRKIVQCPG</sequence>